<dbReference type="HOGENOM" id="CLU_018294_7_0_1"/>
<accession>U9TPH2</accession>
<dbReference type="SUPFAM" id="SSF46689">
    <property type="entry name" value="Homeodomain-like"/>
    <property type="match status" value="1"/>
</dbReference>
<dbReference type="VEuPathDB" id="FungiDB:RhiirFUN_004504"/>
<sequence length="188" mass="21755">MPPSRHTKKTRSSLTKIQCKKICVYTSKHPGKSQTEIASFFNIQWAKNMDRSTISRILKKKKEFLAIEDNSVYALSKCSRQVKVPQLNEALRIWVGQALSSRMFISDAILKEKAVFFAHGLGLSENTLTFSNGWLVQTLSQEKEWLQRILRQYNPDDIYNADETGLFFRMFPNETLAQEPVSRTKKVY</sequence>
<protein>
    <submittedName>
        <fullName evidence="2">Uncharacterized protein</fullName>
    </submittedName>
</protein>
<gene>
    <name evidence="2" type="ORF">GLOINDRAFT_29863</name>
</gene>
<dbReference type="PROSITE" id="PS51253">
    <property type="entry name" value="HTH_CENPB"/>
    <property type="match status" value="1"/>
</dbReference>
<name>U9TPH2_RHIID</name>
<dbReference type="InterPro" id="IPR009057">
    <property type="entry name" value="Homeodomain-like_sf"/>
</dbReference>
<dbReference type="EMBL" id="KI287484">
    <property type="protein sequence ID" value="ESA10054.1"/>
    <property type="molecule type" value="Genomic_DNA"/>
</dbReference>
<dbReference type="InterPro" id="IPR006600">
    <property type="entry name" value="HTH_CenpB_DNA-bd_dom"/>
</dbReference>
<dbReference type="AlphaFoldDB" id="U9TPH2"/>
<proteinExistence type="predicted"/>
<dbReference type="eggNOG" id="KOG3105">
    <property type="taxonomic scope" value="Eukaryota"/>
</dbReference>
<evidence type="ECO:0000256" key="1">
    <source>
        <dbReference type="ARBA" id="ARBA00023125"/>
    </source>
</evidence>
<dbReference type="PANTHER" id="PTHR19303:SF70">
    <property type="entry name" value="HTH CENPB-TYPE DOMAIN-CONTAINING PROTEIN"/>
    <property type="match status" value="1"/>
</dbReference>
<evidence type="ECO:0000313" key="2">
    <source>
        <dbReference type="EMBL" id="ESA10054.1"/>
    </source>
</evidence>
<dbReference type="InterPro" id="IPR050863">
    <property type="entry name" value="CenT-Element_Derived"/>
</dbReference>
<dbReference type="PANTHER" id="PTHR19303">
    <property type="entry name" value="TRANSPOSON"/>
    <property type="match status" value="1"/>
</dbReference>
<organism evidence="2">
    <name type="scientific">Rhizophagus irregularis (strain DAOM 181602 / DAOM 197198 / MUCL 43194)</name>
    <name type="common">Arbuscular mycorrhizal fungus</name>
    <name type="synonym">Glomus intraradices</name>
    <dbReference type="NCBI Taxonomy" id="747089"/>
    <lineage>
        <taxon>Eukaryota</taxon>
        <taxon>Fungi</taxon>
        <taxon>Fungi incertae sedis</taxon>
        <taxon>Mucoromycota</taxon>
        <taxon>Glomeromycotina</taxon>
        <taxon>Glomeromycetes</taxon>
        <taxon>Glomerales</taxon>
        <taxon>Glomeraceae</taxon>
        <taxon>Rhizophagus</taxon>
    </lineage>
</organism>
<dbReference type="GO" id="GO:0005634">
    <property type="term" value="C:nucleus"/>
    <property type="evidence" value="ECO:0007669"/>
    <property type="project" value="TreeGrafter"/>
</dbReference>
<reference evidence="2" key="1">
    <citation type="submission" date="2013-07" db="EMBL/GenBank/DDBJ databases">
        <title>The genome of an arbuscular mycorrhizal fungus provides insights into the evolution of the oldest plant symbiosis.</title>
        <authorList>
            <consortium name="DOE Joint Genome Institute"/>
            <person name="Tisserant E."/>
            <person name="Malbreil M."/>
            <person name="Kuo A."/>
            <person name="Kohler A."/>
            <person name="Symeonidi A."/>
            <person name="Balestrini R."/>
            <person name="Charron P."/>
            <person name="Duensing N."/>
            <person name="Frei-dit-Frey N."/>
            <person name="Gianinazzi-Pearson V."/>
            <person name="Gilbert B."/>
            <person name="Handa Y."/>
            <person name="Hijri M."/>
            <person name="Kaul R."/>
            <person name="Kawaguchi M."/>
            <person name="Krajinski F."/>
            <person name="Lammers P."/>
            <person name="Lapierre D."/>
            <person name="Masclaux F.G."/>
            <person name="Murat C."/>
            <person name="Morin E."/>
            <person name="Ndikumana S."/>
            <person name="Pagni M."/>
            <person name="Petitpierre D."/>
            <person name="Requena N."/>
            <person name="Rosikiewicz P."/>
            <person name="Riley R."/>
            <person name="Saito K."/>
            <person name="San Clemente H."/>
            <person name="Shapiro H."/>
            <person name="van Tuinen D."/>
            <person name="Becard G."/>
            <person name="Bonfante P."/>
            <person name="Paszkowski U."/>
            <person name="Shachar-Hill Y."/>
            <person name="Young J.P."/>
            <person name="Sanders I.R."/>
            <person name="Henrissat B."/>
            <person name="Rensing S.A."/>
            <person name="Grigoriev I.V."/>
            <person name="Corradi N."/>
            <person name="Roux C."/>
            <person name="Martin F."/>
        </authorList>
    </citation>
    <scope>NUCLEOTIDE SEQUENCE</scope>
    <source>
        <strain evidence="2">DAOM 197198</strain>
    </source>
</reference>
<keyword evidence="1" id="KW-0238">DNA-binding</keyword>
<dbReference type="Gene3D" id="1.10.10.60">
    <property type="entry name" value="Homeodomain-like"/>
    <property type="match status" value="2"/>
</dbReference>
<dbReference type="GO" id="GO:0003677">
    <property type="term" value="F:DNA binding"/>
    <property type="evidence" value="ECO:0007669"/>
    <property type="project" value="UniProtKB-KW"/>
</dbReference>
<dbReference type="Pfam" id="PF03221">
    <property type="entry name" value="HTH_Tnp_Tc5"/>
    <property type="match status" value="1"/>
</dbReference>